<evidence type="ECO:0000256" key="6">
    <source>
        <dbReference type="SAM" id="Coils"/>
    </source>
</evidence>
<proteinExistence type="predicted"/>
<dbReference type="EMBL" id="BNCO01000074">
    <property type="protein sequence ID" value="GIL65220.1"/>
    <property type="molecule type" value="Genomic_DNA"/>
</dbReference>
<keyword evidence="2" id="KW-0808">Transferase</keyword>
<name>A0A8J4FCE5_9CHLO</name>
<keyword evidence="1" id="KW-0723">Serine/threonine-protein kinase</keyword>
<evidence type="ECO:0000256" key="1">
    <source>
        <dbReference type="ARBA" id="ARBA00022527"/>
    </source>
</evidence>
<dbReference type="PANTHER" id="PTHR22974:SF23">
    <property type="entry name" value="TOUSLED-LIKE KINASE, ISOFORM G"/>
    <property type="match status" value="1"/>
</dbReference>
<evidence type="ECO:0000313" key="9">
    <source>
        <dbReference type="EMBL" id="GIL65220.1"/>
    </source>
</evidence>
<feature type="compositionally biased region" description="Low complexity" evidence="7">
    <location>
        <begin position="168"/>
        <end position="185"/>
    </location>
</feature>
<dbReference type="PROSITE" id="PS00108">
    <property type="entry name" value="PROTEIN_KINASE_ST"/>
    <property type="match status" value="1"/>
</dbReference>
<dbReference type="Gene3D" id="1.10.510.10">
    <property type="entry name" value="Transferase(Phosphotransferase) domain 1"/>
    <property type="match status" value="1"/>
</dbReference>
<comment type="caution">
    <text evidence="9">The sequence shown here is derived from an EMBL/GenBank/DDBJ whole genome shotgun (WGS) entry which is preliminary data.</text>
</comment>
<sequence length="1096" mass="113139">MPTTEPNPQPASATGISSIITSISSNEAKLQALERRLNGGDPTRVTSGVPGSGPIFVGTFPPLTVTLPHEAPDPGPAPSAHGVVTSPSTDVAAGQRLPLVAATAGGGAIALPGAGLERTFVEGRFESTSATATATTSIGITHTATAAAITGGDVTNKRRRTDGVSQGSLPAAAPASPSNSRSPLSDVNSFGRAVHAPLPLLSAVLTDSSGAGGGALLTQLQQQATAGVGSATAAGAFVTGGSNNSRTRKRKQQDPKYEATAGVAAATPARVAPAMLTVLPGGGTAAAAGPGQERAGNPAHQSAATPGLARHLFEESGPAAGAAGGLCARSSSAAAAATPAAAAGGNGRTAAAVVTAAAPTAPPSAQKRSILSYYPPVTCAAAAGGGAAGGSGGSQGLTAAATPPFVHDQNSRDSLPVSILRQQQQQQHQQQQPQRPDVAAAAVAASANPAAGMGGLEMSAGGDDGTSVLAAISQLHLRQSQQQITQLQAQVMQVQAAMAAQQAAAGAEIERLRADLQARCLEAASLQERSRAQEAAMQQAVAGEAAARAALEALQVASASEAARRAAETAETARLVSEREGRYRGELARLVQSFARAERELSRTQLSGNAARLGTLTLVRTGPMQMAEVWEDGTAFQQLAARRAALAAAKEEVMAAQKLLRKRLAPPPSGARVGGGASSAATNVGIGVGDEPNSCAVYDMMPYLSGLEFVAADEVYKTRLAVLKREEECIREEEERLSREKFKQIRAVKLAREEDASRFGRWPVLPDKPGPEGRPRYVLMNLLGKGGFSEVFKAYDLAEARPVCVKIHALASGWSSAKKESYVRHAIREYDIHRSLRHPAVVALLDVLEIDLDTFATVLELCEGGDLDGLLREHRTLPEREARSLMCQIFSGLRYLASSRIIHYDLKPANILFDALGQAKITDFGLSKQMSEGQTLAGIELTSQGAGTYWYLPPEAFETGGATPPRISNKLDVWSAGVIFFSMLYGKKPYGEAMSQEQMLRERVMAMPREVDFPSRPAVSSEAKDFIRRCLAWQQDSRPDVEAAATDPYLTGSTTTTVASSSSPAAAAAAVTGGGGALSMGLAAVVSSGGGGGGRW</sequence>
<dbReference type="CDD" id="cd13990">
    <property type="entry name" value="STKc_TLK"/>
    <property type="match status" value="1"/>
</dbReference>
<dbReference type="Pfam" id="PF00069">
    <property type="entry name" value="Pkinase"/>
    <property type="match status" value="1"/>
</dbReference>
<dbReference type="InterPro" id="IPR008271">
    <property type="entry name" value="Ser/Thr_kinase_AS"/>
</dbReference>
<evidence type="ECO:0000256" key="5">
    <source>
        <dbReference type="ARBA" id="ARBA00022840"/>
    </source>
</evidence>
<gene>
    <name evidence="9" type="ORF">Vafri_18961</name>
</gene>
<keyword evidence="10" id="KW-1185">Reference proteome</keyword>
<feature type="compositionally biased region" description="Low complexity" evidence="7">
    <location>
        <begin position="422"/>
        <end position="444"/>
    </location>
</feature>
<protein>
    <recommendedName>
        <fullName evidence="8">Protein kinase domain-containing protein</fullName>
    </recommendedName>
</protein>
<feature type="region of interest" description="Disordered" evidence="7">
    <location>
        <begin position="385"/>
        <end position="444"/>
    </location>
</feature>
<evidence type="ECO:0000313" key="10">
    <source>
        <dbReference type="Proteomes" id="UP000747399"/>
    </source>
</evidence>
<dbReference type="InterPro" id="IPR000719">
    <property type="entry name" value="Prot_kinase_dom"/>
</dbReference>
<accession>A0A8J4FCE5</accession>
<dbReference type="PROSITE" id="PS50011">
    <property type="entry name" value="PROTEIN_KINASE_DOM"/>
    <property type="match status" value="1"/>
</dbReference>
<keyword evidence="3" id="KW-0547">Nucleotide-binding</keyword>
<feature type="domain" description="Protein kinase" evidence="8">
    <location>
        <begin position="777"/>
        <end position="1050"/>
    </location>
</feature>
<evidence type="ECO:0000256" key="4">
    <source>
        <dbReference type="ARBA" id="ARBA00022777"/>
    </source>
</evidence>
<feature type="coiled-coil region" evidence="6">
    <location>
        <begin position="477"/>
        <end position="529"/>
    </location>
</feature>
<dbReference type="InterPro" id="IPR011009">
    <property type="entry name" value="Kinase-like_dom_sf"/>
</dbReference>
<feature type="compositionally biased region" description="Gly residues" evidence="7">
    <location>
        <begin position="385"/>
        <end position="395"/>
    </location>
</feature>
<dbReference type="GO" id="GO:0035556">
    <property type="term" value="P:intracellular signal transduction"/>
    <property type="evidence" value="ECO:0007669"/>
    <property type="project" value="TreeGrafter"/>
</dbReference>
<dbReference type="GO" id="GO:0005634">
    <property type="term" value="C:nucleus"/>
    <property type="evidence" value="ECO:0007669"/>
    <property type="project" value="TreeGrafter"/>
</dbReference>
<dbReference type="GO" id="GO:0005524">
    <property type="term" value="F:ATP binding"/>
    <property type="evidence" value="ECO:0007669"/>
    <property type="project" value="UniProtKB-KW"/>
</dbReference>
<evidence type="ECO:0000259" key="8">
    <source>
        <dbReference type="PROSITE" id="PS50011"/>
    </source>
</evidence>
<dbReference type="SMART" id="SM00220">
    <property type="entry name" value="S_TKc"/>
    <property type="match status" value="1"/>
</dbReference>
<feature type="region of interest" description="Disordered" evidence="7">
    <location>
        <begin position="285"/>
        <end position="305"/>
    </location>
</feature>
<dbReference type="Proteomes" id="UP000747399">
    <property type="component" value="Unassembled WGS sequence"/>
</dbReference>
<keyword evidence="5" id="KW-0067">ATP-binding</keyword>
<evidence type="ECO:0000256" key="3">
    <source>
        <dbReference type="ARBA" id="ARBA00022741"/>
    </source>
</evidence>
<feature type="region of interest" description="Disordered" evidence="7">
    <location>
        <begin position="236"/>
        <end position="257"/>
    </location>
</feature>
<dbReference type="GO" id="GO:0004674">
    <property type="term" value="F:protein serine/threonine kinase activity"/>
    <property type="evidence" value="ECO:0007669"/>
    <property type="project" value="UniProtKB-KW"/>
</dbReference>
<dbReference type="PANTHER" id="PTHR22974">
    <property type="entry name" value="MIXED LINEAGE PROTEIN KINASE"/>
    <property type="match status" value="1"/>
</dbReference>
<feature type="region of interest" description="Disordered" evidence="7">
    <location>
        <begin position="68"/>
        <end position="87"/>
    </location>
</feature>
<keyword evidence="6" id="KW-0175">Coiled coil</keyword>
<keyword evidence="4" id="KW-0418">Kinase</keyword>
<organism evidence="9 10">
    <name type="scientific">Volvox africanus</name>
    <dbReference type="NCBI Taxonomy" id="51714"/>
    <lineage>
        <taxon>Eukaryota</taxon>
        <taxon>Viridiplantae</taxon>
        <taxon>Chlorophyta</taxon>
        <taxon>core chlorophytes</taxon>
        <taxon>Chlorophyceae</taxon>
        <taxon>CS clade</taxon>
        <taxon>Chlamydomonadales</taxon>
        <taxon>Volvocaceae</taxon>
        <taxon>Volvox</taxon>
    </lineage>
</organism>
<evidence type="ECO:0000256" key="2">
    <source>
        <dbReference type="ARBA" id="ARBA00022679"/>
    </source>
</evidence>
<feature type="region of interest" description="Disordered" evidence="7">
    <location>
        <begin position="151"/>
        <end position="187"/>
    </location>
</feature>
<dbReference type="GO" id="GO:0007059">
    <property type="term" value="P:chromosome segregation"/>
    <property type="evidence" value="ECO:0007669"/>
    <property type="project" value="TreeGrafter"/>
</dbReference>
<dbReference type="SUPFAM" id="SSF56112">
    <property type="entry name" value="Protein kinase-like (PK-like)"/>
    <property type="match status" value="1"/>
</dbReference>
<evidence type="ECO:0000256" key="7">
    <source>
        <dbReference type="SAM" id="MobiDB-lite"/>
    </source>
</evidence>
<dbReference type="FunFam" id="1.10.510.10:FF:000698">
    <property type="entry name" value="Serine/threonine-protein kinase tousled-like 1"/>
    <property type="match status" value="1"/>
</dbReference>
<dbReference type="AlphaFoldDB" id="A0A8J4FCE5"/>
<reference evidence="9" key="1">
    <citation type="journal article" date="2021" name="Proc. Natl. Acad. Sci. U.S.A.">
        <title>Three genomes in the algal genus Volvox reveal the fate of a haploid sex-determining region after a transition to homothallism.</title>
        <authorList>
            <person name="Yamamoto K."/>
            <person name="Hamaji T."/>
            <person name="Kawai-Toyooka H."/>
            <person name="Matsuzaki R."/>
            <person name="Takahashi F."/>
            <person name="Nishimura Y."/>
            <person name="Kawachi M."/>
            <person name="Noguchi H."/>
            <person name="Minakuchi Y."/>
            <person name="Umen J.G."/>
            <person name="Toyoda A."/>
            <person name="Nozaki H."/>
        </authorList>
    </citation>
    <scope>NUCLEOTIDE SEQUENCE</scope>
    <source>
        <strain evidence="9">NIES-3780</strain>
    </source>
</reference>